<evidence type="ECO:0000313" key="5">
    <source>
        <dbReference type="Proteomes" id="UP001153269"/>
    </source>
</evidence>
<dbReference type="PANTHER" id="PTHR15343">
    <property type="entry name" value="CD7"/>
    <property type="match status" value="1"/>
</dbReference>
<dbReference type="Pfam" id="PF07686">
    <property type="entry name" value="V-set"/>
    <property type="match status" value="2"/>
</dbReference>
<dbReference type="SUPFAM" id="SSF48726">
    <property type="entry name" value="Immunoglobulin"/>
    <property type="match status" value="2"/>
</dbReference>
<feature type="compositionally biased region" description="Polar residues" evidence="1">
    <location>
        <begin position="223"/>
        <end position="233"/>
    </location>
</feature>
<dbReference type="SMART" id="SM00409">
    <property type="entry name" value="IG"/>
    <property type="match status" value="2"/>
</dbReference>
<feature type="transmembrane region" description="Helical" evidence="2">
    <location>
        <begin position="295"/>
        <end position="318"/>
    </location>
</feature>
<evidence type="ECO:0000256" key="1">
    <source>
        <dbReference type="SAM" id="MobiDB-lite"/>
    </source>
</evidence>
<dbReference type="GO" id="GO:0016020">
    <property type="term" value="C:membrane"/>
    <property type="evidence" value="ECO:0007669"/>
    <property type="project" value="InterPro"/>
</dbReference>
<dbReference type="InterPro" id="IPR003599">
    <property type="entry name" value="Ig_sub"/>
</dbReference>
<dbReference type="InterPro" id="IPR039090">
    <property type="entry name" value="CD7"/>
</dbReference>
<dbReference type="Gene3D" id="2.60.40.10">
    <property type="entry name" value="Immunoglobulins"/>
    <property type="match status" value="2"/>
</dbReference>
<evidence type="ECO:0000313" key="4">
    <source>
        <dbReference type="EMBL" id="CAB1418785.1"/>
    </source>
</evidence>
<feature type="domain" description="Ig-like" evidence="3">
    <location>
        <begin position="19"/>
        <end position="129"/>
    </location>
</feature>
<comment type="caution">
    <text evidence="4">The sequence shown here is derived from an EMBL/GenBank/DDBJ whole genome shotgun (WGS) entry which is preliminary data.</text>
</comment>
<evidence type="ECO:0000256" key="2">
    <source>
        <dbReference type="SAM" id="Phobius"/>
    </source>
</evidence>
<sequence>MKPETRLRTGCTERAAKMPGVQFLACVWTLVITQAVLVLSDIQFLERFEGESVVLPCVIQQKHPQPFAMYLNRSWLQQSKVLYIYMGENASVTNTDDQSRISTSGDPRSHALNVTISELRVSDADRYHCEFGVFNALSEDQWIHGDTEFVLIVTAAAPGSLDIGLIETCAGGSAVLPCLPPNGEGQAVEGVSLKRQRGRAPVEVLYHSKRHHGSSSSSSSSSQFSTERVQLSSAPGPGGLTYQLTLQQLQPEESGLYSCQLLVRGRADTSSSLGRQVFFVSVQGGQCGCSSYSTLLYALSSAVAVLLLLLLLIGFLVTRKGKAHRNVKARPQAPIYEEMTGVKPHARKLASHHLEEMESSEYTNCSVKKLVPENHYESPSSCTSEKCQD</sequence>
<gene>
    <name evidence="4" type="ORF">PLEPLA_LOCUS6611</name>
</gene>
<proteinExistence type="predicted"/>
<dbReference type="InterPro" id="IPR036179">
    <property type="entry name" value="Ig-like_dom_sf"/>
</dbReference>
<keyword evidence="2" id="KW-0472">Membrane</keyword>
<keyword evidence="2" id="KW-1133">Transmembrane helix</keyword>
<keyword evidence="5" id="KW-1185">Reference proteome</keyword>
<organism evidence="4 5">
    <name type="scientific">Pleuronectes platessa</name>
    <name type="common">European plaice</name>
    <dbReference type="NCBI Taxonomy" id="8262"/>
    <lineage>
        <taxon>Eukaryota</taxon>
        <taxon>Metazoa</taxon>
        <taxon>Chordata</taxon>
        <taxon>Craniata</taxon>
        <taxon>Vertebrata</taxon>
        <taxon>Euteleostomi</taxon>
        <taxon>Actinopterygii</taxon>
        <taxon>Neopterygii</taxon>
        <taxon>Teleostei</taxon>
        <taxon>Neoteleostei</taxon>
        <taxon>Acanthomorphata</taxon>
        <taxon>Carangaria</taxon>
        <taxon>Pleuronectiformes</taxon>
        <taxon>Pleuronectoidei</taxon>
        <taxon>Pleuronectidae</taxon>
        <taxon>Pleuronectes</taxon>
    </lineage>
</organism>
<dbReference type="SMART" id="SM00406">
    <property type="entry name" value="IGv"/>
    <property type="match status" value="2"/>
</dbReference>
<evidence type="ECO:0000259" key="3">
    <source>
        <dbReference type="PROSITE" id="PS50835"/>
    </source>
</evidence>
<name>A0A9N7Y555_PLEPL</name>
<dbReference type="InterPro" id="IPR013106">
    <property type="entry name" value="Ig_V-set"/>
</dbReference>
<keyword evidence="2" id="KW-0812">Transmembrane</keyword>
<feature type="transmembrane region" description="Helical" evidence="2">
    <location>
        <begin position="21"/>
        <end position="39"/>
    </location>
</feature>
<dbReference type="Proteomes" id="UP001153269">
    <property type="component" value="Unassembled WGS sequence"/>
</dbReference>
<dbReference type="InterPro" id="IPR007110">
    <property type="entry name" value="Ig-like_dom"/>
</dbReference>
<accession>A0A9N7Y555</accession>
<dbReference type="GO" id="GO:0002250">
    <property type="term" value="P:adaptive immune response"/>
    <property type="evidence" value="ECO:0007669"/>
    <property type="project" value="InterPro"/>
</dbReference>
<dbReference type="PROSITE" id="PS50835">
    <property type="entry name" value="IG_LIKE"/>
    <property type="match status" value="1"/>
</dbReference>
<dbReference type="PANTHER" id="PTHR15343:SF0">
    <property type="entry name" value="T-CELL ANTIGEN CD7"/>
    <property type="match status" value="1"/>
</dbReference>
<protein>
    <recommendedName>
        <fullName evidence="3">Ig-like domain-containing protein</fullName>
    </recommendedName>
</protein>
<dbReference type="GO" id="GO:0038023">
    <property type="term" value="F:signaling receptor activity"/>
    <property type="evidence" value="ECO:0007669"/>
    <property type="project" value="InterPro"/>
</dbReference>
<dbReference type="AlphaFoldDB" id="A0A9N7Y555"/>
<dbReference type="InterPro" id="IPR013783">
    <property type="entry name" value="Ig-like_fold"/>
</dbReference>
<feature type="region of interest" description="Disordered" evidence="1">
    <location>
        <begin position="207"/>
        <end position="233"/>
    </location>
</feature>
<reference evidence="4" key="1">
    <citation type="submission" date="2020-03" db="EMBL/GenBank/DDBJ databases">
        <authorList>
            <person name="Weist P."/>
        </authorList>
    </citation>
    <scope>NUCLEOTIDE SEQUENCE</scope>
</reference>
<dbReference type="EMBL" id="CADEAL010000339">
    <property type="protein sequence ID" value="CAB1418785.1"/>
    <property type="molecule type" value="Genomic_DNA"/>
</dbReference>